<dbReference type="Gene3D" id="2.70.98.10">
    <property type="match status" value="1"/>
</dbReference>
<comment type="caution">
    <text evidence="13">The sequence shown here is derived from an EMBL/GenBank/DDBJ whole genome shotgun (WGS) entry which is preliminary data.</text>
</comment>
<dbReference type="Gene3D" id="2.60.120.260">
    <property type="entry name" value="Galactose-binding domain-like"/>
    <property type="match status" value="1"/>
</dbReference>
<dbReference type="PRINTS" id="PR00132">
    <property type="entry name" value="GLHYDRLASE2"/>
</dbReference>
<evidence type="ECO:0000256" key="10">
    <source>
        <dbReference type="SAM" id="MobiDB-lite"/>
    </source>
</evidence>
<dbReference type="Gene3D" id="3.20.20.80">
    <property type="entry name" value="Glycosidases"/>
    <property type="match status" value="1"/>
</dbReference>
<dbReference type="InterPro" id="IPR013783">
    <property type="entry name" value="Ig-like_fold"/>
</dbReference>
<evidence type="ECO:0000256" key="4">
    <source>
        <dbReference type="ARBA" id="ARBA00022729"/>
    </source>
</evidence>
<evidence type="ECO:0000259" key="11">
    <source>
        <dbReference type="SMART" id="SM00560"/>
    </source>
</evidence>
<evidence type="ECO:0000259" key="12">
    <source>
        <dbReference type="SMART" id="SM01038"/>
    </source>
</evidence>
<dbReference type="Pfam" id="PF02837">
    <property type="entry name" value="Glyco_hydro_2_N"/>
    <property type="match status" value="1"/>
</dbReference>
<dbReference type="SUPFAM" id="SSF49785">
    <property type="entry name" value="Galactose-binding domain-like"/>
    <property type="match status" value="1"/>
</dbReference>
<keyword evidence="4" id="KW-0732">Signal</keyword>
<dbReference type="Pfam" id="PF16353">
    <property type="entry name" value="LacZ_4"/>
    <property type="match status" value="1"/>
</dbReference>
<accession>A0ABT3FKJ1</accession>
<comment type="similarity">
    <text evidence="2 9">Belongs to the glycosyl hydrolase 2 family.</text>
</comment>
<keyword evidence="6" id="KW-1015">Disulfide bond</keyword>
<dbReference type="PANTHER" id="PTHR46323:SF2">
    <property type="entry name" value="BETA-GALACTOSIDASE"/>
    <property type="match status" value="1"/>
</dbReference>
<dbReference type="InterPro" id="IPR036156">
    <property type="entry name" value="Beta-gal/glucu_dom_sf"/>
</dbReference>
<dbReference type="SMART" id="SM00560">
    <property type="entry name" value="LamGL"/>
    <property type="match status" value="1"/>
</dbReference>
<proteinExistence type="inferred from homology"/>
<protein>
    <recommendedName>
        <fullName evidence="3 9">Beta-galactosidase</fullName>
        <ecNumber evidence="3 9">3.2.1.23</ecNumber>
    </recommendedName>
    <alternativeName>
        <fullName evidence="8 9">Lactase</fullName>
    </alternativeName>
</protein>
<dbReference type="Gene3D" id="2.60.40.10">
    <property type="entry name" value="Immunoglobulins"/>
    <property type="match status" value="2"/>
</dbReference>
<reference evidence="13 14" key="1">
    <citation type="submission" date="2022-10" db="EMBL/GenBank/DDBJ databases">
        <title>Luteolibacter flavescens strain MCCC 1K03193, whole genome shotgun sequencing project.</title>
        <authorList>
            <person name="Zhao G."/>
            <person name="Shen L."/>
        </authorList>
    </citation>
    <scope>NUCLEOTIDE SEQUENCE [LARGE SCALE GENOMIC DNA]</scope>
    <source>
        <strain evidence="13 14">MCCC 1K03193</strain>
    </source>
</reference>
<dbReference type="InterPro" id="IPR006101">
    <property type="entry name" value="Glyco_hydro_2"/>
</dbReference>
<evidence type="ECO:0000256" key="3">
    <source>
        <dbReference type="ARBA" id="ARBA00012756"/>
    </source>
</evidence>
<gene>
    <name evidence="13" type="ORF">OKA04_03915</name>
</gene>
<dbReference type="PROSITE" id="PS00719">
    <property type="entry name" value="GLYCOSYL_HYDROL_F2_1"/>
    <property type="match status" value="1"/>
</dbReference>
<dbReference type="InterPro" id="IPR006104">
    <property type="entry name" value="Glyco_hydro_2_N"/>
</dbReference>
<dbReference type="InterPro" id="IPR004199">
    <property type="entry name" value="B-gal_small/dom_5"/>
</dbReference>
<dbReference type="EC" id="3.2.1.23" evidence="3 9"/>
<dbReference type="EMBL" id="JAPDDS010000002">
    <property type="protein sequence ID" value="MCW1883859.1"/>
    <property type="molecule type" value="Genomic_DNA"/>
</dbReference>
<name>A0ABT3FKJ1_9BACT</name>
<dbReference type="SUPFAM" id="SSF74650">
    <property type="entry name" value="Galactose mutarotase-like"/>
    <property type="match status" value="1"/>
</dbReference>
<evidence type="ECO:0000256" key="7">
    <source>
        <dbReference type="ARBA" id="ARBA00023295"/>
    </source>
</evidence>
<dbReference type="InterPro" id="IPR014718">
    <property type="entry name" value="GH-type_carb-bd"/>
</dbReference>
<evidence type="ECO:0000256" key="5">
    <source>
        <dbReference type="ARBA" id="ARBA00022801"/>
    </source>
</evidence>
<dbReference type="SUPFAM" id="SSF49899">
    <property type="entry name" value="Concanavalin A-like lectins/glucanases"/>
    <property type="match status" value="1"/>
</dbReference>
<dbReference type="Pfam" id="PF00703">
    <property type="entry name" value="Glyco_hydro_2"/>
    <property type="match status" value="1"/>
</dbReference>
<dbReference type="Gene3D" id="2.60.120.200">
    <property type="match status" value="1"/>
</dbReference>
<evidence type="ECO:0000256" key="1">
    <source>
        <dbReference type="ARBA" id="ARBA00001412"/>
    </source>
</evidence>
<dbReference type="InterPro" id="IPR013320">
    <property type="entry name" value="ConA-like_dom_sf"/>
</dbReference>
<dbReference type="SUPFAM" id="SSF51445">
    <property type="entry name" value="(Trans)glycosidases"/>
    <property type="match status" value="1"/>
</dbReference>
<dbReference type="InterPro" id="IPR023230">
    <property type="entry name" value="Glyco_hydro_2_CS"/>
</dbReference>
<evidence type="ECO:0000256" key="6">
    <source>
        <dbReference type="ARBA" id="ARBA00023157"/>
    </source>
</evidence>
<dbReference type="InterPro" id="IPR006103">
    <property type="entry name" value="Glyco_hydro_2_cat"/>
</dbReference>
<dbReference type="Pfam" id="PF02929">
    <property type="entry name" value="Bgal_small_N"/>
    <property type="match status" value="1"/>
</dbReference>
<dbReference type="SUPFAM" id="SSF49303">
    <property type="entry name" value="beta-Galactosidase/glucuronidase domain"/>
    <property type="match status" value="2"/>
</dbReference>
<sequence length="1261" mass="138556">MNKEAPRATSMPFPDRAMALAKPRKESPWCQLLNGPWKFHHVGSPDARPVDFYKPRFDVSGWKEIPVPSNWQMHGHGVPIYTNSEYPFAAKPPTVMGEPPAHFTNFPADQRNPVGSYRRSFTVPPEWNGQPVHIVFQGVDSAFYLWINGEKVGYSEDSRTPAEFDVTKYLKDGENVVAVEVYQHSDGSYLEDQDMWRMSGIFRDVYLWTSPTLDVRDHWLQAGLTSDYRQGTVKFSATVANEGETAGLAKVKLEILQPDGAASLYTGESEVKVEAGASGEVAIDGGVLDGITGWSAEAPTLYPYVITISDETGKPLAHYAGKTGFRHNEVKNGQFLHNGKPILFKGVNRHDHNPRNGHYVTEADIEADLLQMKRTNINAIRCSHYPNDPAFYELADKLGFYVIDEANIESHGMGWGPDANPLAKDPAWGPAHMDRMQNCLERDKNHPSIVMWSMGNESGDGINFQEMSKWIKQRDPSRPVHYEQAQQRAHVDIFAPMYASIQSCLEYCRAEEKKPLESQRPLIQCEYNHAMGNSSGNLAEYWEIYRKERLLQGGFIWDWKDQGIFKRIHGLDTVEDRSGKGHKSLLYGSLSATEGLYGGGVVFEESADLDLAESVTLIVEARGNFGGASSQGGGDNNRNESDGYPMISKGDSSYMLKVNADATKAEFFVFIADKWEAVFADLPDGWRSSFHTIAGSYDGKQLALFINGKQAAARPCSGPITVNQWPVAIGLDTEKPDRKFDGSIRRAAIYGRALGESEIGFDAPEALVSLDFVQDAAKPATAPAFVYGGDFNDRPNQKSFSLNGIVLPTGQPGTQFEEVKKALQDIHVSGVDLATPNLKVSITNERSFTSTRDIAGSWRVLKDGVQAAAGKLSLPEIAPGASVEVPIPTGVAPEPGSEYTIRFRFDQNQATEWHPAGMPVAWDELALPWSKRTPPAPSAADGLAKIEDGADRVTLSGGKAVAVIDKKSGVLVSWKQEDKELLLAPLHLNFWRPPTNNDEGAKLPRQLAVWRRAGIDATATSVEARQEGADAVALSKLAIPAGESQAEIEWRMHASGQLSVAVKFTPQGQLPMIPRIGMQCEMPVAIDRLSWLGKGPHENYADRREGAWTSVHSGTISQLFNRYLDPQESGNRGEVRWARFLPASGGAGFKVDATGESLLSISAYPVSQDVLELARHGADIRATDSIHVNIDHRQMGLGGTNSWGELPLEKYRIPAEGVYEWSFLLTLETAPMPRRPAGVPGLPPELLPPGIPQQPTPPPGG</sequence>
<dbReference type="Proteomes" id="UP001207930">
    <property type="component" value="Unassembled WGS sequence"/>
</dbReference>
<evidence type="ECO:0000256" key="9">
    <source>
        <dbReference type="RuleBase" id="RU361154"/>
    </source>
</evidence>
<dbReference type="InterPro" id="IPR008979">
    <property type="entry name" value="Galactose-bd-like_sf"/>
</dbReference>
<keyword evidence="5 9" id="KW-0378">Hydrolase</keyword>
<dbReference type="InterPro" id="IPR023232">
    <property type="entry name" value="Glyco_hydro_2_AS"/>
</dbReference>
<dbReference type="Pfam" id="PF02836">
    <property type="entry name" value="Glyco_hydro_2_C"/>
    <property type="match status" value="2"/>
</dbReference>
<evidence type="ECO:0000313" key="13">
    <source>
        <dbReference type="EMBL" id="MCW1883859.1"/>
    </source>
</evidence>
<feature type="domain" description="Beta galactosidase small chain/" evidence="12">
    <location>
        <begin position="954"/>
        <end position="1226"/>
    </location>
</feature>
<organism evidence="13 14">
    <name type="scientific">Luteolibacter flavescens</name>
    <dbReference type="NCBI Taxonomy" id="1859460"/>
    <lineage>
        <taxon>Bacteria</taxon>
        <taxon>Pseudomonadati</taxon>
        <taxon>Verrucomicrobiota</taxon>
        <taxon>Verrucomicrobiia</taxon>
        <taxon>Verrucomicrobiales</taxon>
        <taxon>Verrucomicrobiaceae</taxon>
        <taxon>Luteolibacter</taxon>
    </lineage>
</organism>
<dbReference type="InterPro" id="IPR006102">
    <property type="entry name" value="Ig-like_GH2"/>
</dbReference>
<feature type="region of interest" description="Disordered" evidence="10">
    <location>
        <begin position="1235"/>
        <end position="1261"/>
    </location>
</feature>
<dbReference type="InterPro" id="IPR032312">
    <property type="entry name" value="LacZ_4"/>
</dbReference>
<evidence type="ECO:0000256" key="8">
    <source>
        <dbReference type="ARBA" id="ARBA00032230"/>
    </source>
</evidence>
<feature type="domain" description="LamG-like jellyroll fold" evidence="11">
    <location>
        <begin position="613"/>
        <end position="757"/>
    </location>
</feature>
<keyword evidence="14" id="KW-1185">Reference proteome</keyword>
<feature type="compositionally biased region" description="Pro residues" evidence="10">
    <location>
        <begin position="1241"/>
        <end position="1261"/>
    </location>
</feature>
<dbReference type="InterPro" id="IPR011013">
    <property type="entry name" value="Gal_mutarotase_sf_dom"/>
</dbReference>
<comment type="catalytic activity">
    <reaction evidence="1 9">
        <text>Hydrolysis of terminal non-reducing beta-D-galactose residues in beta-D-galactosides.</text>
        <dbReference type="EC" id="3.2.1.23"/>
    </reaction>
</comment>
<evidence type="ECO:0000256" key="2">
    <source>
        <dbReference type="ARBA" id="ARBA00007401"/>
    </source>
</evidence>
<dbReference type="InterPro" id="IPR017853">
    <property type="entry name" value="GH"/>
</dbReference>
<dbReference type="Pfam" id="PF13385">
    <property type="entry name" value="Laminin_G_3"/>
    <property type="match status" value="1"/>
</dbReference>
<dbReference type="PANTHER" id="PTHR46323">
    <property type="entry name" value="BETA-GALACTOSIDASE"/>
    <property type="match status" value="1"/>
</dbReference>
<dbReference type="PROSITE" id="PS00608">
    <property type="entry name" value="GLYCOSYL_HYDROL_F2_2"/>
    <property type="match status" value="1"/>
</dbReference>
<dbReference type="InterPro" id="IPR050347">
    <property type="entry name" value="Bact_Beta-galactosidase"/>
</dbReference>
<keyword evidence="7 9" id="KW-0326">Glycosidase</keyword>
<evidence type="ECO:0000313" key="14">
    <source>
        <dbReference type="Proteomes" id="UP001207930"/>
    </source>
</evidence>
<dbReference type="RefSeq" id="WP_264499821.1">
    <property type="nucleotide sequence ID" value="NZ_JAPDDS010000002.1"/>
</dbReference>
<dbReference type="InterPro" id="IPR006558">
    <property type="entry name" value="LamG-like"/>
</dbReference>
<dbReference type="SMART" id="SM01038">
    <property type="entry name" value="Bgal_small_N"/>
    <property type="match status" value="1"/>
</dbReference>